<sequence>MPHLLRHIASSFTRNSETNQLETPIFDTPLADQTVEELEMLQREILIAYNKMIDQKETAKQNYHLAAAKSSHHQARSLCLKLNLVE</sequence>
<dbReference type="AlphaFoldDB" id="A0A409XKF0"/>
<protein>
    <submittedName>
        <fullName evidence="1">Uncharacterized protein</fullName>
    </submittedName>
</protein>
<reference evidence="1 2" key="1">
    <citation type="journal article" date="2018" name="Evol. Lett.">
        <title>Horizontal gene cluster transfer increased hallucinogenic mushroom diversity.</title>
        <authorList>
            <person name="Reynolds H.T."/>
            <person name="Vijayakumar V."/>
            <person name="Gluck-Thaler E."/>
            <person name="Korotkin H.B."/>
            <person name="Matheny P.B."/>
            <person name="Slot J.C."/>
        </authorList>
    </citation>
    <scope>NUCLEOTIDE SEQUENCE [LARGE SCALE GENOMIC DNA]</scope>
    <source>
        <strain evidence="1 2">2631</strain>
    </source>
</reference>
<comment type="caution">
    <text evidence="1">The sequence shown here is derived from an EMBL/GenBank/DDBJ whole genome shotgun (WGS) entry which is preliminary data.</text>
</comment>
<gene>
    <name evidence="1" type="ORF">CVT25_000303</name>
</gene>
<dbReference type="EMBL" id="NHYD01001412">
    <property type="protein sequence ID" value="PPQ91242.1"/>
    <property type="molecule type" value="Genomic_DNA"/>
</dbReference>
<evidence type="ECO:0000313" key="1">
    <source>
        <dbReference type="EMBL" id="PPQ91242.1"/>
    </source>
</evidence>
<dbReference type="Proteomes" id="UP000283269">
    <property type="component" value="Unassembled WGS sequence"/>
</dbReference>
<accession>A0A409XKF0</accession>
<evidence type="ECO:0000313" key="2">
    <source>
        <dbReference type="Proteomes" id="UP000283269"/>
    </source>
</evidence>
<keyword evidence="2" id="KW-1185">Reference proteome</keyword>
<dbReference type="InParanoid" id="A0A409XKF0"/>
<organism evidence="1 2">
    <name type="scientific">Psilocybe cyanescens</name>
    <dbReference type="NCBI Taxonomy" id="93625"/>
    <lineage>
        <taxon>Eukaryota</taxon>
        <taxon>Fungi</taxon>
        <taxon>Dikarya</taxon>
        <taxon>Basidiomycota</taxon>
        <taxon>Agaricomycotina</taxon>
        <taxon>Agaricomycetes</taxon>
        <taxon>Agaricomycetidae</taxon>
        <taxon>Agaricales</taxon>
        <taxon>Agaricineae</taxon>
        <taxon>Strophariaceae</taxon>
        <taxon>Psilocybe</taxon>
    </lineage>
</organism>
<name>A0A409XKF0_PSICY</name>
<proteinExistence type="predicted"/>